<dbReference type="Proteomes" id="UP000775213">
    <property type="component" value="Unassembled WGS sequence"/>
</dbReference>
<evidence type="ECO:0000256" key="1">
    <source>
        <dbReference type="SAM" id="MobiDB-lite"/>
    </source>
</evidence>
<comment type="caution">
    <text evidence="2">The sequence shown here is derived from an EMBL/GenBank/DDBJ whole genome shotgun (WGS) entry which is preliminary data.</text>
</comment>
<evidence type="ECO:0000313" key="3">
    <source>
        <dbReference type="Proteomes" id="UP000775213"/>
    </source>
</evidence>
<gene>
    <name evidence="2" type="ORF">IEQ34_016721</name>
</gene>
<evidence type="ECO:0000313" key="2">
    <source>
        <dbReference type="EMBL" id="KAH0454797.1"/>
    </source>
</evidence>
<name>A0AAV7GF11_DENCH</name>
<feature type="region of interest" description="Disordered" evidence="1">
    <location>
        <begin position="1"/>
        <end position="23"/>
    </location>
</feature>
<feature type="compositionally biased region" description="Polar residues" evidence="1">
    <location>
        <begin position="9"/>
        <end position="19"/>
    </location>
</feature>
<proteinExistence type="predicted"/>
<keyword evidence="3" id="KW-1185">Reference proteome</keyword>
<accession>A0AAV7GF11</accession>
<organism evidence="2 3">
    <name type="scientific">Dendrobium chrysotoxum</name>
    <name type="common">Orchid</name>
    <dbReference type="NCBI Taxonomy" id="161865"/>
    <lineage>
        <taxon>Eukaryota</taxon>
        <taxon>Viridiplantae</taxon>
        <taxon>Streptophyta</taxon>
        <taxon>Embryophyta</taxon>
        <taxon>Tracheophyta</taxon>
        <taxon>Spermatophyta</taxon>
        <taxon>Magnoliopsida</taxon>
        <taxon>Liliopsida</taxon>
        <taxon>Asparagales</taxon>
        <taxon>Orchidaceae</taxon>
        <taxon>Epidendroideae</taxon>
        <taxon>Malaxideae</taxon>
        <taxon>Dendrobiinae</taxon>
        <taxon>Dendrobium</taxon>
    </lineage>
</organism>
<reference evidence="2 3" key="1">
    <citation type="journal article" date="2021" name="Hortic Res">
        <title>Chromosome-scale assembly of the Dendrobium chrysotoxum genome enhances the understanding of orchid evolution.</title>
        <authorList>
            <person name="Zhang Y."/>
            <person name="Zhang G.Q."/>
            <person name="Zhang D."/>
            <person name="Liu X.D."/>
            <person name="Xu X.Y."/>
            <person name="Sun W.H."/>
            <person name="Yu X."/>
            <person name="Zhu X."/>
            <person name="Wang Z.W."/>
            <person name="Zhao X."/>
            <person name="Zhong W.Y."/>
            <person name="Chen H."/>
            <person name="Yin W.L."/>
            <person name="Huang T."/>
            <person name="Niu S.C."/>
            <person name="Liu Z.J."/>
        </authorList>
    </citation>
    <scope>NUCLEOTIDE SEQUENCE [LARGE SCALE GENOMIC DNA]</scope>
    <source>
        <strain evidence="2">Lindl</strain>
    </source>
</reference>
<dbReference type="EMBL" id="JAGFBR010000015">
    <property type="protein sequence ID" value="KAH0454797.1"/>
    <property type="molecule type" value="Genomic_DNA"/>
</dbReference>
<sequence length="84" mass="9195">MDPPDTDMTDGQSASQASPVYSFAPTVGSNTVSQFATLIAQMMGKAQSRVPVVRSEEVDRHLQIFLRLKPPRFEGTVAPKETED</sequence>
<dbReference type="AlphaFoldDB" id="A0AAV7GF11"/>
<protein>
    <submittedName>
        <fullName evidence="2">Uncharacterized protein</fullName>
    </submittedName>
</protein>